<gene>
    <name evidence="3" type="ORF">QN277_023796</name>
</gene>
<evidence type="ECO:0000256" key="1">
    <source>
        <dbReference type="SAM" id="Phobius"/>
    </source>
</evidence>
<dbReference type="AlphaFoldDB" id="A0AAE1JF78"/>
<dbReference type="Proteomes" id="UP001293593">
    <property type="component" value="Unassembled WGS sequence"/>
</dbReference>
<accession>A0AAE1JF78</accession>
<dbReference type="PANTHER" id="PTHR33512">
    <property type="entry name" value="PROTEIN, PUTATIVE (DUF1191)-RELATED"/>
    <property type="match status" value="1"/>
</dbReference>
<feature type="chain" id="PRO_5042071277" evidence="2">
    <location>
        <begin position="29"/>
        <end position="299"/>
    </location>
</feature>
<keyword evidence="1" id="KW-0472">Membrane</keyword>
<keyword evidence="1" id="KW-1133">Transmembrane helix</keyword>
<sequence>MDLHKCWKITWSIVSFIIFLSFLEQSKAYDHASLEAFVRDKANQEISKPRTGTLYNIPLPSNFSGMKFSILRVRSDSLRLRGASYSHFNLPPSIKPDPEVKRMAIVFENFGNWSSRYYHVPNHTIVAPVLGLMAYNTSATALVLSKRLNLSMPEENPIKVRFFRSWVRVEKEEKPICAKLGNGGRLIGLKNMSKPFVCETESEGHYTLVVPSLEEAKNRDKRQRHNNRTRWIVVLGIGSGFIVLLFVVFVLVGVKVVKRRKMEKMEEKAEKGETIGEFWVGQSKMPSASMVRTQPALEN</sequence>
<evidence type="ECO:0000313" key="3">
    <source>
        <dbReference type="EMBL" id="KAK4266939.1"/>
    </source>
</evidence>
<organism evidence="3 4">
    <name type="scientific">Acacia crassicarpa</name>
    <name type="common">northern wattle</name>
    <dbReference type="NCBI Taxonomy" id="499986"/>
    <lineage>
        <taxon>Eukaryota</taxon>
        <taxon>Viridiplantae</taxon>
        <taxon>Streptophyta</taxon>
        <taxon>Embryophyta</taxon>
        <taxon>Tracheophyta</taxon>
        <taxon>Spermatophyta</taxon>
        <taxon>Magnoliopsida</taxon>
        <taxon>eudicotyledons</taxon>
        <taxon>Gunneridae</taxon>
        <taxon>Pentapetalae</taxon>
        <taxon>rosids</taxon>
        <taxon>fabids</taxon>
        <taxon>Fabales</taxon>
        <taxon>Fabaceae</taxon>
        <taxon>Caesalpinioideae</taxon>
        <taxon>mimosoid clade</taxon>
        <taxon>Acacieae</taxon>
        <taxon>Acacia</taxon>
    </lineage>
</organism>
<keyword evidence="2" id="KW-0732">Signal</keyword>
<feature type="transmembrane region" description="Helical" evidence="1">
    <location>
        <begin position="231"/>
        <end position="254"/>
    </location>
</feature>
<evidence type="ECO:0000256" key="2">
    <source>
        <dbReference type="SAM" id="SignalP"/>
    </source>
</evidence>
<proteinExistence type="predicted"/>
<dbReference type="GO" id="GO:0016020">
    <property type="term" value="C:membrane"/>
    <property type="evidence" value="ECO:0007669"/>
    <property type="project" value="TreeGrafter"/>
</dbReference>
<dbReference type="InterPro" id="IPR010605">
    <property type="entry name" value="DUF1191"/>
</dbReference>
<evidence type="ECO:0000313" key="4">
    <source>
        <dbReference type="Proteomes" id="UP001293593"/>
    </source>
</evidence>
<dbReference type="PANTHER" id="PTHR33512:SF7">
    <property type="entry name" value="LEGUME LECTIN DOMAIN-CONTAINING PROTEIN"/>
    <property type="match status" value="1"/>
</dbReference>
<dbReference type="EMBL" id="JAWXYG010000007">
    <property type="protein sequence ID" value="KAK4266939.1"/>
    <property type="molecule type" value="Genomic_DNA"/>
</dbReference>
<protein>
    <submittedName>
        <fullName evidence="3">Uncharacterized protein</fullName>
    </submittedName>
</protein>
<dbReference type="Pfam" id="PF06697">
    <property type="entry name" value="DUF1191"/>
    <property type="match status" value="1"/>
</dbReference>
<reference evidence="3" key="1">
    <citation type="submission" date="2023-10" db="EMBL/GenBank/DDBJ databases">
        <title>Chromosome-level genome of the transformable northern wattle, Acacia crassicarpa.</title>
        <authorList>
            <person name="Massaro I."/>
            <person name="Sinha N.R."/>
            <person name="Poethig S."/>
            <person name="Leichty A.R."/>
        </authorList>
    </citation>
    <scope>NUCLEOTIDE SEQUENCE</scope>
    <source>
        <strain evidence="3">Acra3RX</strain>
        <tissue evidence="3">Leaf</tissue>
    </source>
</reference>
<comment type="caution">
    <text evidence="3">The sequence shown here is derived from an EMBL/GenBank/DDBJ whole genome shotgun (WGS) entry which is preliminary data.</text>
</comment>
<keyword evidence="4" id="KW-1185">Reference proteome</keyword>
<name>A0AAE1JF78_9FABA</name>
<keyword evidence="1" id="KW-0812">Transmembrane</keyword>
<feature type="signal peptide" evidence="2">
    <location>
        <begin position="1"/>
        <end position="28"/>
    </location>
</feature>